<name>A0AAV7RXW5_PLEWA</name>
<feature type="compositionally biased region" description="Basic and acidic residues" evidence="1">
    <location>
        <begin position="97"/>
        <end position="130"/>
    </location>
</feature>
<feature type="region of interest" description="Disordered" evidence="1">
    <location>
        <begin position="81"/>
        <end position="169"/>
    </location>
</feature>
<dbReference type="Proteomes" id="UP001066276">
    <property type="component" value="Chromosome 5"/>
</dbReference>
<evidence type="ECO:0000313" key="2">
    <source>
        <dbReference type="EMBL" id="KAJ1156818.1"/>
    </source>
</evidence>
<accession>A0AAV7RXW5</accession>
<evidence type="ECO:0000313" key="3">
    <source>
        <dbReference type="Proteomes" id="UP001066276"/>
    </source>
</evidence>
<gene>
    <name evidence="2" type="ORF">NDU88_009535</name>
</gene>
<dbReference type="EMBL" id="JANPWB010000009">
    <property type="protein sequence ID" value="KAJ1156818.1"/>
    <property type="molecule type" value="Genomic_DNA"/>
</dbReference>
<proteinExistence type="predicted"/>
<feature type="region of interest" description="Disordered" evidence="1">
    <location>
        <begin position="23"/>
        <end position="63"/>
    </location>
</feature>
<comment type="caution">
    <text evidence="2">The sequence shown here is derived from an EMBL/GenBank/DDBJ whole genome shotgun (WGS) entry which is preliminary data.</text>
</comment>
<feature type="compositionally biased region" description="Basic and acidic residues" evidence="1">
    <location>
        <begin position="141"/>
        <end position="153"/>
    </location>
</feature>
<protein>
    <submittedName>
        <fullName evidence="2">Uncharacterized protein</fullName>
    </submittedName>
</protein>
<keyword evidence="3" id="KW-1185">Reference proteome</keyword>
<sequence>MPNIEGAPRPELAEAPWPFWGLVRGNIEQKGRGTSSHHKQDPQPRPEPNAQLTPRASVGARIGAGAYINREHWSRFQNRGKTLTSQWLRNAGAEPFEPGRRREIVVKERPGERKEETLRGNPKTEEEMRGQQRNTEEDEVGGDKMTTEEEIGIRDGQQGAPKRTELQGE</sequence>
<organism evidence="2 3">
    <name type="scientific">Pleurodeles waltl</name>
    <name type="common">Iberian ribbed newt</name>
    <dbReference type="NCBI Taxonomy" id="8319"/>
    <lineage>
        <taxon>Eukaryota</taxon>
        <taxon>Metazoa</taxon>
        <taxon>Chordata</taxon>
        <taxon>Craniata</taxon>
        <taxon>Vertebrata</taxon>
        <taxon>Euteleostomi</taxon>
        <taxon>Amphibia</taxon>
        <taxon>Batrachia</taxon>
        <taxon>Caudata</taxon>
        <taxon>Salamandroidea</taxon>
        <taxon>Salamandridae</taxon>
        <taxon>Pleurodelinae</taxon>
        <taxon>Pleurodeles</taxon>
    </lineage>
</organism>
<evidence type="ECO:0000256" key="1">
    <source>
        <dbReference type="SAM" id="MobiDB-lite"/>
    </source>
</evidence>
<dbReference type="AlphaFoldDB" id="A0AAV7RXW5"/>
<reference evidence="2" key="1">
    <citation type="journal article" date="2022" name="bioRxiv">
        <title>Sequencing and chromosome-scale assembly of the giantPleurodeles waltlgenome.</title>
        <authorList>
            <person name="Brown T."/>
            <person name="Elewa A."/>
            <person name="Iarovenko S."/>
            <person name="Subramanian E."/>
            <person name="Araus A.J."/>
            <person name="Petzold A."/>
            <person name="Susuki M."/>
            <person name="Suzuki K.-i.T."/>
            <person name="Hayashi T."/>
            <person name="Toyoda A."/>
            <person name="Oliveira C."/>
            <person name="Osipova E."/>
            <person name="Leigh N.D."/>
            <person name="Simon A."/>
            <person name="Yun M.H."/>
        </authorList>
    </citation>
    <scope>NUCLEOTIDE SEQUENCE</scope>
    <source>
        <strain evidence="2">20211129_DDA</strain>
        <tissue evidence="2">Liver</tissue>
    </source>
</reference>